<dbReference type="GO" id="GO:0046872">
    <property type="term" value="F:metal ion binding"/>
    <property type="evidence" value="ECO:0007669"/>
    <property type="project" value="UniProtKB-KW"/>
</dbReference>
<dbReference type="GO" id="GO:0004222">
    <property type="term" value="F:metalloendopeptidase activity"/>
    <property type="evidence" value="ECO:0007669"/>
    <property type="project" value="InterPro"/>
</dbReference>
<dbReference type="GO" id="GO:0016020">
    <property type="term" value="C:membrane"/>
    <property type="evidence" value="ECO:0007669"/>
    <property type="project" value="TreeGrafter"/>
</dbReference>
<sequence>MTPPTTTLVHTNPRTRVNWHRWGRVLRYTRIPVLVVSVYGIGYQQGIMDTTRTPLAMQQGLLLTILKSVGVTHEQHVQILDSSSSSSSSKPATPEQRMVMAVGQQIVQAARVYVQEQLQHALQQAARDPTAEMPSDMTSQQQLEYFMTQSKYAETIQLWYQAQLRLNGESSDHPSPWSYVWIQHSNIPNAFVTEILPRRLFITKAMGQIATTPDEWAVVLGHEISHLILGHNSQTNQLEVFLKTVEVLLLSMDPTEGVMTLFVVGALAAVHRGLAAAYSREHERQADELGLTLAARACFDTARGVEVMHKMHQHSVSAAPSTMQSSTISLWDTHPPSLERYQQLQRASQTEHAARYTHCHTITQRFLRAITRNPVE</sequence>
<keyword evidence="9" id="KW-1185">Reference proteome</keyword>
<comment type="cofactor">
    <cofactor evidence="6">
        <name>Zn(2+)</name>
        <dbReference type="ChEBI" id="CHEBI:29105"/>
    </cofactor>
    <text evidence="6">Binds 1 zinc ion per subunit.</text>
</comment>
<evidence type="ECO:0000256" key="3">
    <source>
        <dbReference type="ARBA" id="ARBA00022801"/>
    </source>
</evidence>
<evidence type="ECO:0000313" key="9">
    <source>
        <dbReference type="Proteomes" id="UP000198406"/>
    </source>
</evidence>
<feature type="domain" description="Peptidase M48" evidence="7">
    <location>
        <begin position="174"/>
        <end position="346"/>
    </location>
</feature>
<evidence type="ECO:0000313" key="8">
    <source>
        <dbReference type="EMBL" id="GAX27558.1"/>
    </source>
</evidence>
<dbReference type="GO" id="GO:0051603">
    <property type="term" value="P:proteolysis involved in protein catabolic process"/>
    <property type="evidence" value="ECO:0007669"/>
    <property type="project" value="TreeGrafter"/>
</dbReference>
<protein>
    <recommendedName>
        <fullName evidence="7">Peptidase M48 domain-containing protein</fullName>
    </recommendedName>
</protein>
<organism evidence="8 9">
    <name type="scientific">Fistulifera solaris</name>
    <name type="common">Oleaginous diatom</name>
    <dbReference type="NCBI Taxonomy" id="1519565"/>
    <lineage>
        <taxon>Eukaryota</taxon>
        <taxon>Sar</taxon>
        <taxon>Stramenopiles</taxon>
        <taxon>Ochrophyta</taxon>
        <taxon>Bacillariophyta</taxon>
        <taxon>Bacillariophyceae</taxon>
        <taxon>Bacillariophycidae</taxon>
        <taxon>Naviculales</taxon>
        <taxon>Naviculaceae</taxon>
        <taxon>Fistulifera</taxon>
    </lineage>
</organism>
<proteinExistence type="inferred from homology"/>
<keyword evidence="4 6" id="KW-0862">Zinc</keyword>
<dbReference type="Pfam" id="PF01435">
    <property type="entry name" value="Peptidase_M48"/>
    <property type="match status" value="1"/>
</dbReference>
<accession>A0A1Z5KNP9</accession>
<dbReference type="Gene3D" id="3.30.2010.10">
    <property type="entry name" value="Metalloproteases ('zincins'), catalytic domain"/>
    <property type="match status" value="1"/>
</dbReference>
<reference evidence="8 9" key="1">
    <citation type="journal article" date="2015" name="Plant Cell">
        <title>Oil accumulation by the oleaginous diatom Fistulifera solaris as revealed by the genome and transcriptome.</title>
        <authorList>
            <person name="Tanaka T."/>
            <person name="Maeda Y."/>
            <person name="Veluchamy A."/>
            <person name="Tanaka M."/>
            <person name="Abida H."/>
            <person name="Marechal E."/>
            <person name="Bowler C."/>
            <person name="Muto M."/>
            <person name="Sunaga Y."/>
            <person name="Tanaka M."/>
            <person name="Yoshino T."/>
            <person name="Taniguchi T."/>
            <person name="Fukuda Y."/>
            <person name="Nemoto M."/>
            <person name="Matsumoto M."/>
            <person name="Wong P.S."/>
            <person name="Aburatani S."/>
            <person name="Fujibuchi W."/>
        </authorList>
    </citation>
    <scope>NUCLEOTIDE SEQUENCE [LARGE SCALE GENOMIC DNA]</scope>
    <source>
        <strain evidence="8 9">JPCC DA0580</strain>
    </source>
</reference>
<keyword evidence="1 6" id="KW-0645">Protease</keyword>
<dbReference type="InterPro" id="IPR051156">
    <property type="entry name" value="Mito/Outer_Membr_Metalloprot"/>
</dbReference>
<keyword evidence="5 6" id="KW-0482">Metalloprotease</keyword>
<dbReference type="Proteomes" id="UP000198406">
    <property type="component" value="Unassembled WGS sequence"/>
</dbReference>
<comment type="caution">
    <text evidence="8">The sequence shown here is derived from an EMBL/GenBank/DDBJ whole genome shotgun (WGS) entry which is preliminary data.</text>
</comment>
<evidence type="ECO:0000256" key="1">
    <source>
        <dbReference type="ARBA" id="ARBA00022670"/>
    </source>
</evidence>
<dbReference type="InParanoid" id="A0A1Z5KNP9"/>
<evidence type="ECO:0000256" key="6">
    <source>
        <dbReference type="RuleBase" id="RU003983"/>
    </source>
</evidence>
<keyword evidence="3 6" id="KW-0378">Hydrolase</keyword>
<dbReference type="InterPro" id="IPR001915">
    <property type="entry name" value="Peptidase_M48"/>
</dbReference>
<gene>
    <name evidence="8" type="ORF">FisN_13Hh356</name>
</gene>
<dbReference type="PANTHER" id="PTHR22726">
    <property type="entry name" value="METALLOENDOPEPTIDASE OMA1"/>
    <property type="match status" value="1"/>
</dbReference>
<dbReference type="AlphaFoldDB" id="A0A1Z5KNP9"/>
<comment type="similarity">
    <text evidence="6">Belongs to the peptidase M48 family.</text>
</comment>
<evidence type="ECO:0000256" key="2">
    <source>
        <dbReference type="ARBA" id="ARBA00022723"/>
    </source>
</evidence>
<dbReference type="OrthoDB" id="7464992at2759"/>
<evidence type="ECO:0000256" key="5">
    <source>
        <dbReference type="ARBA" id="ARBA00023049"/>
    </source>
</evidence>
<keyword evidence="2" id="KW-0479">Metal-binding</keyword>
<evidence type="ECO:0000256" key="4">
    <source>
        <dbReference type="ARBA" id="ARBA00022833"/>
    </source>
</evidence>
<name>A0A1Z5KNP9_FISSO</name>
<dbReference type="PANTHER" id="PTHR22726:SF1">
    <property type="entry name" value="METALLOENDOPEPTIDASE OMA1, MITOCHONDRIAL"/>
    <property type="match status" value="1"/>
</dbReference>
<evidence type="ECO:0000259" key="7">
    <source>
        <dbReference type="Pfam" id="PF01435"/>
    </source>
</evidence>
<dbReference type="EMBL" id="BDSP01000259">
    <property type="protein sequence ID" value="GAX27558.1"/>
    <property type="molecule type" value="Genomic_DNA"/>
</dbReference>